<proteinExistence type="predicted"/>
<evidence type="ECO:0000313" key="2">
    <source>
        <dbReference type="EMBL" id="BAT79896.1"/>
    </source>
</evidence>
<feature type="region of interest" description="Disordered" evidence="1">
    <location>
        <begin position="1"/>
        <end position="44"/>
    </location>
</feature>
<organism evidence="2 3">
    <name type="scientific">Vigna angularis var. angularis</name>
    <dbReference type="NCBI Taxonomy" id="157739"/>
    <lineage>
        <taxon>Eukaryota</taxon>
        <taxon>Viridiplantae</taxon>
        <taxon>Streptophyta</taxon>
        <taxon>Embryophyta</taxon>
        <taxon>Tracheophyta</taxon>
        <taxon>Spermatophyta</taxon>
        <taxon>Magnoliopsida</taxon>
        <taxon>eudicotyledons</taxon>
        <taxon>Gunneridae</taxon>
        <taxon>Pentapetalae</taxon>
        <taxon>rosids</taxon>
        <taxon>fabids</taxon>
        <taxon>Fabales</taxon>
        <taxon>Fabaceae</taxon>
        <taxon>Papilionoideae</taxon>
        <taxon>50 kb inversion clade</taxon>
        <taxon>NPAAA clade</taxon>
        <taxon>indigoferoid/millettioid clade</taxon>
        <taxon>Phaseoleae</taxon>
        <taxon>Vigna</taxon>
    </lineage>
</organism>
<dbReference type="AlphaFoldDB" id="A0A0S3RGX3"/>
<keyword evidence="3" id="KW-1185">Reference proteome</keyword>
<gene>
    <name evidence="2" type="primary">Vigan.02G283700</name>
    <name evidence="2" type="ORF">VIGAN_02283700</name>
</gene>
<dbReference type="EMBL" id="AP015035">
    <property type="protein sequence ID" value="BAT79896.1"/>
    <property type="molecule type" value="Genomic_DNA"/>
</dbReference>
<feature type="compositionally biased region" description="Low complexity" evidence="1">
    <location>
        <begin position="32"/>
        <end position="44"/>
    </location>
</feature>
<protein>
    <submittedName>
        <fullName evidence="2">Uncharacterized protein</fullName>
    </submittedName>
</protein>
<reference evidence="2 3" key="1">
    <citation type="journal article" date="2015" name="Sci. Rep.">
        <title>The power of single molecule real-time sequencing technology in the de novo assembly of a eukaryotic genome.</title>
        <authorList>
            <person name="Sakai H."/>
            <person name="Naito K."/>
            <person name="Ogiso-Tanaka E."/>
            <person name="Takahashi Y."/>
            <person name="Iseki K."/>
            <person name="Muto C."/>
            <person name="Satou K."/>
            <person name="Teruya K."/>
            <person name="Shiroma A."/>
            <person name="Shimoji M."/>
            <person name="Hirano T."/>
            <person name="Itoh T."/>
            <person name="Kaga A."/>
            <person name="Tomooka N."/>
        </authorList>
    </citation>
    <scope>NUCLEOTIDE SEQUENCE [LARGE SCALE GENOMIC DNA]</scope>
    <source>
        <strain evidence="3">cv. Shumari</strain>
    </source>
</reference>
<accession>A0A0S3RGX3</accession>
<dbReference type="Proteomes" id="UP000291084">
    <property type="component" value="Chromosome 2"/>
</dbReference>
<sequence>MQIRHSTCRSSDRRDPPLQIQIRRSRSTAPDRSPLSSPLRRLSLLPSHPSNVVAALVAFAAASRRQTSH</sequence>
<evidence type="ECO:0000313" key="3">
    <source>
        <dbReference type="Proteomes" id="UP000291084"/>
    </source>
</evidence>
<evidence type="ECO:0000256" key="1">
    <source>
        <dbReference type="SAM" id="MobiDB-lite"/>
    </source>
</evidence>
<name>A0A0S3RGX3_PHAAN</name>